<feature type="transmembrane region" description="Helical" evidence="5">
    <location>
        <begin position="72"/>
        <end position="91"/>
    </location>
</feature>
<keyword evidence="6" id="KW-0489">Methyltransferase</keyword>
<dbReference type="RefSeq" id="WP_145714530.1">
    <property type="nucleotide sequence ID" value="NZ_BAAAFY010000001.1"/>
</dbReference>
<name>A0A562T6N3_CHIJA</name>
<feature type="transmembrane region" description="Helical" evidence="5">
    <location>
        <begin position="134"/>
        <end position="156"/>
    </location>
</feature>
<dbReference type="PANTHER" id="PTHR43847">
    <property type="entry name" value="BLL3993 PROTEIN"/>
    <property type="match status" value="1"/>
</dbReference>
<evidence type="ECO:0000256" key="3">
    <source>
        <dbReference type="ARBA" id="ARBA00022989"/>
    </source>
</evidence>
<keyword evidence="2 5" id="KW-0812">Transmembrane</keyword>
<organism evidence="6 7">
    <name type="scientific">Chitinophaga japonensis</name>
    <name type="common">Flexibacter japonensis</name>
    <dbReference type="NCBI Taxonomy" id="104662"/>
    <lineage>
        <taxon>Bacteria</taxon>
        <taxon>Pseudomonadati</taxon>
        <taxon>Bacteroidota</taxon>
        <taxon>Chitinophagia</taxon>
        <taxon>Chitinophagales</taxon>
        <taxon>Chitinophagaceae</taxon>
        <taxon>Chitinophaga</taxon>
    </lineage>
</organism>
<dbReference type="AlphaFoldDB" id="A0A562T6N3"/>
<protein>
    <submittedName>
        <fullName evidence="6">Isoprenylcysteine carboxyl methyltransferase (ICMT) family protein YpbQ</fullName>
    </submittedName>
</protein>
<evidence type="ECO:0000256" key="5">
    <source>
        <dbReference type="SAM" id="Phobius"/>
    </source>
</evidence>
<dbReference type="InterPro" id="IPR007269">
    <property type="entry name" value="ICMT_MeTrfase"/>
</dbReference>
<comment type="subcellular location">
    <subcellularLocation>
        <location evidence="1">Membrane</location>
        <topology evidence="1">Multi-pass membrane protein</topology>
    </subcellularLocation>
</comment>
<gene>
    <name evidence="6" type="ORF">LX66_2832</name>
</gene>
<reference evidence="6 7" key="1">
    <citation type="journal article" date="2013" name="Stand. Genomic Sci.">
        <title>Genomic Encyclopedia of Type Strains, Phase I: The one thousand microbial genomes (KMG-I) project.</title>
        <authorList>
            <person name="Kyrpides N.C."/>
            <person name="Woyke T."/>
            <person name="Eisen J.A."/>
            <person name="Garrity G."/>
            <person name="Lilburn T.G."/>
            <person name="Beck B.J."/>
            <person name="Whitman W.B."/>
            <person name="Hugenholtz P."/>
            <person name="Klenk H.P."/>
        </authorList>
    </citation>
    <scope>NUCLEOTIDE SEQUENCE [LARGE SCALE GENOMIC DNA]</scope>
    <source>
        <strain evidence="6 7">DSM 13484</strain>
    </source>
</reference>
<sequence length="176" mass="20156">MEPVVLAVFYILVIARLLSIFISAANERRLKQLGAVEYGRCNSAFLVLAHFAYYIACVIEGNRRGAFFYDGISYLGLGIYAFSIAVLYYVIYAIRHVWTVKLIIAPPQLHVINKSPLFKYIKHPNYFLNIIPELIGIALFLHAWITLVAGLIIYLVPLITRIKQEEAVMKEHFSEY</sequence>
<dbReference type="OrthoDB" id="5363370at2"/>
<dbReference type="Gene3D" id="1.20.120.1630">
    <property type="match status" value="1"/>
</dbReference>
<dbReference type="EMBL" id="VLLG01000003">
    <property type="protein sequence ID" value="TWI88746.1"/>
    <property type="molecule type" value="Genomic_DNA"/>
</dbReference>
<evidence type="ECO:0000313" key="6">
    <source>
        <dbReference type="EMBL" id="TWI88746.1"/>
    </source>
</evidence>
<dbReference type="GO" id="GO:0004671">
    <property type="term" value="F:protein C-terminal S-isoprenylcysteine carboxyl O-methyltransferase activity"/>
    <property type="evidence" value="ECO:0007669"/>
    <property type="project" value="InterPro"/>
</dbReference>
<dbReference type="Pfam" id="PF04140">
    <property type="entry name" value="ICMT"/>
    <property type="match status" value="1"/>
</dbReference>
<keyword evidence="6" id="KW-0808">Transferase</keyword>
<comment type="caution">
    <text evidence="6">The sequence shown here is derived from an EMBL/GenBank/DDBJ whole genome shotgun (WGS) entry which is preliminary data.</text>
</comment>
<evidence type="ECO:0000313" key="7">
    <source>
        <dbReference type="Proteomes" id="UP000316778"/>
    </source>
</evidence>
<keyword evidence="3 5" id="KW-1133">Transmembrane helix</keyword>
<evidence type="ECO:0000256" key="1">
    <source>
        <dbReference type="ARBA" id="ARBA00004141"/>
    </source>
</evidence>
<proteinExistence type="predicted"/>
<dbReference type="Proteomes" id="UP000316778">
    <property type="component" value="Unassembled WGS sequence"/>
</dbReference>
<dbReference type="PANTHER" id="PTHR43847:SF1">
    <property type="entry name" value="BLL3993 PROTEIN"/>
    <property type="match status" value="1"/>
</dbReference>
<dbReference type="GO" id="GO:0016020">
    <property type="term" value="C:membrane"/>
    <property type="evidence" value="ECO:0007669"/>
    <property type="project" value="UniProtKB-SubCell"/>
</dbReference>
<keyword evidence="7" id="KW-1185">Reference proteome</keyword>
<accession>A0A562T6N3</accession>
<dbReference type="GO" id="GO:0032259">
    <property type="term" value="P:methylation"/>
    <property type="evidence" value="ECO:0007669"/>
    <property type="project" value="UniProtKB-KW"/>
</dbReference>
<feature type="transmembrane region" description="Helical" evidence="5">
    <location>
        <begin position="6"/>
        <end position="25"/>
    </location>
</feature>
<evidence type="ECO:0000256" key="2">
    <source>
        <dbReference type="ARBA" id="ARBA00022692"/>
    </source>
</evidence>
<evidence type="ECO:0000256" key="4">
    <source>
        <dbReference type="ARBA" id="ARBA00023136"/>
    </source>
</evidence>
<dbReference type="InterPro" id="IPR052527">
    <property type="entry name" value="Metal_cation-efflux_comp"/>
</dbReference>
<keyword evidence="4 5" id="KW-0472">Membrane</keyword>